<evidence type="ECO:0000313" key="2">
    <source>
        <dbReference type="Proteomes" id="UP001219934"/>
    </source>
</evidence>
<gene>
    <name evidence="1" type="ORF">JOQ06_027309</name>
</gene>
<comment type="caution">
    <text evidence="1">The sequence shown here is derived from an EMBL/GenBank/DDBJ whole genome shotgun (WGS) entry which is preliminary data.</text>
</comment>
<dbReference type="Proteomes" id="UP001219934">
    <property type="component" value="Unassembled WGS sequence"/>
</dbReference>
<proteinExistence type="predicted"/>
<evidence type="ECO:0000313" key="1">
    <source>
        <dbReference type="EMBL" id="KAJ4941022.1"/>
    </source>
</evidence>
<dbReference type="EMBL" id="JAPTMU010000007">
    <property type="protein sequence ID" value="KAJ4941022.1"/>
    <property type="molecule type" value="Genomic_DNA"/>
</dbReference>
<reference evidence="1" key="1">
    <citation type="submission" date="2022-11" db="EMBL/GenBank/DDBJ databases">
        <title>Chromosome-level genome of Pogonophryne albipinna.</title>
        <authorList>
            <person name="Jo E."/>
        </authorList>
    </citation>
    <scope>NUCLEOTIDE SEQUENCE</scope>
    <source>
        <strain evidence="1">SGF0006</strain>
        <tissue evidence="1">Muscle</tissue>
    </source>
</reference>
<protein>
    <submittedName>
        <fullName evidence="1">Uncharacterized protein</fullName>
    </submittedName>
</protein>
<dbReference type="AlphaFoldDB" id="A0AAD6FNK2"/>
<name>A0AAD6FNK2_9TELE</name>
<sequence>MYPRDGASAGSEETGAKAGVLGPGLSLLQQVGCWHLNLNSWWPQGRCWASVPQGPPGAALASAGDKVDATACAMITWHVESEQIEDIGPQEVS</sequence>
<keyword evidence="2" id="KW-1185">Reference proteome</keyword>
<accession>A0AAD6FNK2</accession>
<organism evidence="1 2">
    <name type="scientific">Pogonophryne albipinna</name>
    <dbReference type="NCBI Taxonomy" id="1090488"/>
    <lineage>
        <taxon>Eukaryota</taxon>
        <taxon>Metazoa</taxon>
        <taxon>Chordata</taxon>
        <taxon>Craniata</taxon>
        <taxon>Vertebrata</taxon>
        <taxon>Euteleostomi</taxon>
        <taxon>Actinopterygii</taxon>
        <taxon>Neopterygii</taxon>
        <taxon>Teleostei</taxon>
        <taxon>Neoteleostei</taxon>
        <taxon>Acanthomorphata</taxon>
        <taxon>Eupercaria</taxon>
        <taxon>Perciformes</taxon>
        <taxon>Notothenioidei</taxon>
        <taxon>Pogonophryne</taxon>
    </lineage>
</organism>